<name>A0A6G7YG58_9ACTN</name>
<gene>
    <name evidence="8" type="ORF">G7071_10470</name>
</gene>
<dbReference type="AlphaFoldDB" id="A0A6G7YG58"/>
<proteinExistence type="predicted"/>
<evidence type="ECO:0000256" key="3">
    <source>
        <dbReference type="ARBA" id="ARBA00023125"/>
    </source>
</evidence>
<keyword evidence="9" id="KW-1185">Reference proteome</keyword>
<dbReference type="InterPro" id="IPR039420">
    <property type="entry name" value="WalR-like"/>
</dbReference>
<keyword evidence="1 4" id="KW-0597">Phosphoprotein</keyword>
<dbReference type="SUPFAM" id="SSF46894">
    <property type="entry name" value="C-terminal effector domain of the bipartite response regulators"/>
    <property type="match status" value="1"/>
</dbReference>
<dbReference type="InterPro" id="IPR001789">
    <property type="entry name" value="Sig_transdc_resp-reg_receiver"/>
</dbReference>
<dbReference type="Gene3D" id="1.10.10.10">
    <property type="entry name" value="Winged helix-like DNA-binding domain superfamily/Winged helix DNA-binding domain"/>
    <property type="match status" value="1"/>
</dbReference>
<dbReference type="PANTHER" id="PTHR48111">
    <property type="entry name" value="REGULATOR OF RPOS"/>
    <property type="match status" value="1"/>
</dbReference>
<feature type="domain" description="Response regulatory" evidence="6">
    <location>
        <begin position="4"/>
        <end position="121"/>
    </location>
</feature>
<dbReference type="GO" id="GO:0032993">
    <property type="term" value="C:protein-DNA complex"/>
    <property type="evidence" value="ECO:0007669"/>
    <property type="project" value="TreeGrafter"/>
</dbReference>
<dbReference type="InterPro" id="IPR036388">
    <property type="entry name" value="WH-like_DNA-bd_sf"/>
</dbReference>
<dbReference type="InterPro" id="IPR016032">
    <property type="entry name" value="Sig_transdc_resp-reg_C-effctor"/>
</dbReference>
<dbReference type="SUPFAM" id="SSF52172">
    <property type="entry name" value="CheY-like"/>
    <property type="match status" value="1"/>
</dbReference>
<dbReference type="GO" id="GO:0000976">
    <property type="term" value="F:transcription cis-regulatory region binding"/>
    <property type="evidence" value="ECO:0007669"/>
    <property type="project" value="TreeGrafter"/>
</dbReference>
<evidence type="ECO:0000256" key="4">
    <source>
        <dbReference type="PROSITE-ProRule" id="PRU00169"/>
    </source>
</evidence>
<evidence type="ECO:0000313" key="8">
    <source>
        <dbReference type="EMBL" id="QIK75802.1"/>
    </source>
</evidence>
<evidence type="ECO:0000256" key="1">
    <source>
        <dbReference type="ARBA" id="ARBA00022553"/>
    </source>
</evidence>
<keyword evidence="3 5" id="KW-0238">DNA-binding</keyword>
<evidence type="ECO:0000259" key="6">
    <source>
        <dbReference type="PROSITE" id="PS50110"/>
    </source>
</evidence>
<evidence type="ECO:0000256" key="2">
    <source>
        <dbReference type="ARBA" id="ARBA00023012"/>
    </source>
</evidence>
<feature type="domain" description="OmpR/PhoB-type" evidence="7">
    <location>
        <begin position="135"/>
        <end position="235"/>
    </location>
</feature>
<reference evidence="8 9" key="1">
    <citation type="submission" date="2020-03" db="EMBL/GenBank/DDBJ databases">
        <title>Nocardioides sp. nov., isolated from fish.</title>
        <authorList>
            <person name="Hyun D.-W."/>
            <person name="Bae J.-W."/>
        </authorList>
    </citation>
    <scope>NUCLEOTIDE SEQUENCE [LARGE SCALE GENOMIC DNA]</scope>
    <source>
        <strain evidence="8 9">HDW12A</strain>
    </source>
</reference>
<dbReference type="Pfam" id="PF00072">
    <property type="entry name" value="Response_reg"/>
    <property type="match status" value="1"/>
</dbReference>
<dbReference type="PROSITE" id="PS50110">
    <property type="entry name" value="RESPONSE_REGULATORY"/>
    <property type="match status" value="1"/>
</dbReference>
<feature type="DNA-binding region" description="OmpR/PhoB-type" evidence="5">
    <location>
        <begin position="135"/>
        <end position="235"/>
    </location>
</feature>
<dbReference type="KEGG" id="npi:G7071_10470"/>
<dbReference type="InterPro" id="IPR001867">
    <property type="entry name" value="OmpR/PhoB-type_DNA-bd"/>
</dbReference>
<dbReference type="GO" id="GO:0005829">
    <property type="term" value="C:cytosol"/>
    <property type="evidence" value="ECO:0007669"/>
    <property type="project" value="TreeGrafter"/>
</dbReference>
<evidence type="ECO:0000256" key="5">
    <source>
        <dbReference type="PROSITE-ProRule" id="PRU01091"/>
    </source>
</evidence>
<accession>A0A6G7YG58</accession>
<dbReference type="PROSITE" id="PS51755">
    <property type="entry name" value="OMPR_PHOB"/>
    <property type="match status" value="1"/>
</dbReference>
<dbReference type="SMART" id="SM00448">
    <property type="entry name" value="REC"/>
    <property type="match status" value="1"/>
</dbReference>
<dbReference type="InterPro" id="IPR011006">
    <property type="entry name" value="CheY-like_superfamily"/>
</dbReference>
<dbReference type="SMART" id="SM00862">
    <property type="entry name" value="Trans_reg_C"/>
    <property type="match status" value="1"/>
</dbReference>
<dbReference type="Gene3D" id="3.40.50.2300">
    <property type="match status" value="1"/>
</dbReference>
<dbReference type="Gene3D" id="6.10.250.690">
    <property type="match status" value="1"/>
</dbReference>
<organism evidence="8 9">
    <name type="scientific">Nocardioides piscis</name>
    <dbReference type="NCBI Taxonomy" id="2714938"/>
    <lineage>
        <taxon>Bacteria</taxon>
        <taxon>Bacillati</taxon>
        <taxon>Actinomycetota</taxon>
        <taxon>Actinomycetes</taxon>
        <taxon>Propionibacteriales</taxon>
        <taxon>Nocardioidaceae</taxon>
        <taxon>Nocardioides</taxon>
    </lineage>
</organism>
<dbReference type="RefSeq" id="WP_166318245.1">
    <property type="nucleotide sequence ID" value="NZ_CP049866.1"/>
</dbReference>
<dbReference type="EMBL" id="CP049866">
    <property type="protein sequence ID" value="QIK75802.1"/>
    <property type="molecule type" value="Genomic_DNA"/>
</dbReference>
<feature type="modified residue" description="4-aspartylphosphate" evidence="4">
    <location>
        <position position="56"/>
    </location>
</feature>
<dbReference type="GO" id="GO:0000156">
    <property type="term" value="F:phosphorelay response regulator activity"/>
    <property type="evidence" value="ECO:0007669"/>
    <property type="project" value="TreeGrafter"/>
</dbReference>
<dbReference type="Pfam" id="PF00486">
    <property type="entry name" value="Trans_reg_C"/>
    <property type="match status" value="1"/>
</dbReference>
<dbReference type="CDD" id="cd00383">
    <property type="entry name" value="trans_reg_C"/>
    <property type="match status" value="1"/>
</dbReference>
<protein>
    <submittedName>
        <fullName evidence="8">Response regulator transcription factor</fullName>
    </submittedName>
</protein>
<dbReference type="GO" id="GO:0006355">
    <property type="term" value="P:regulation of DNA-templated transcription"/>
    <property type="evidence" value="ECO:0007669"/>
    <property type="project" value="InterPro"/>
</dbReference>
<dbReference type="Proteomes" id="UP000502035">
    <property type="component" value="Chromosome"/>
</dbReference>
<evidence type="ECO:0000313" key="9">
    <source>
        <dbReference type="Proteomes" id="UP000502035"/>
    </source>
</evidence>
<keyword evidence="2" id="KW-0902">Two-component regulatory system</keyword>
<sequence>MSTRLLLVEDDNGIAVPLIRTLERDGYAVERAATGADAVERVRRDDLEPPAIVLLDLGLPDMDGLDVCQRMRESGYAGGVMIVTARGGELDRVLGLDVGADDYLIKPFLLSELLARVRALLRRTHAAAAVEESAGASAESAPAPFRIDRDRRQVWVGADEVPLNTKEFDLLAGLQDGEGGVVKREQLMAEVWDENWFGSTKVLDVTMARLRQKLEAHHAPVHVVTLRGVGFRLEQGRADA</sequence>
<evidence type="ECO:0000259" key="7">
    <source>
        <dbReference type="PROSITE" id="PS51755"/>
    </source>
</evidence>
<dbReference type="PANTHER" id="PTHR48111:SF40">
    <property type="entry name" value="PHOSPHATE REGULON TRANSCRIPTIONAL REGULATORY PROTEIN PHOB"/>
    <property type="match status" value="1"/>
</dbReference>